<feature type="compositionally biased region" description="Basic residues" evidence="1">
    <location>
        <begin position="74"/>
        <end position="83"/>
    </location>
</feature>
<evidence type="ECO:0000313" key="3">
    <source>
        <dbReference type="Proteomes" id="UP001341840"/>
    </source>
</evidence>
<feature type="compositionally biased region" description="Polar residues" evidence="1">
    <location>
        <begin position="89"/>
        <end position="99"/>
    </location>
</feature>
<protein>
    <submittedName>
        <fullName evidence="2">Uncharacterized protein</fullName>
    </submittedName>
</protein>
<dbReference type="Proteomes" id="UP001341840">
    <property type="component" value="Unassembled WGS sequence"/>
</dbReference>
<feature type="region of interest" description="Disordered" evidence="1">
    <location>
        <begin position="29"/>
        <end position="110"/>
    </location>
</feature>
<name>A0ABU6YAS1_9FABA</name>
<keyword evidence="3" id="KW-1185">Reference proteome</keyword>
<proteinExistence type="predicted"/>
<evidence type="ECO:0000313" key="2">
    <source>
        <dbReference type="EMBL" id="MED6206991.1"/>
    </source>
</evidence>
<feature type="compositionally biased region" description="Basic and acidic residues" evidence="1">
    <location>
        <begin position="58"/>
        <end position="73"/>
    </location>
</feature>
<accession>A0ABU6YAS1</accession>
<gene>
    <name evidence="2" type="ORF">PIB30_031667</name>
</gene>
<comment type="caution">
    <text evidence="2">The sequence shown here is derived from an EMBL/GenBank/DDBJ whole genome shotgun (WGS) entry which is preliminary data.</text>
</comment>
<reference evidence="2 3" key="1">
    <citation type="journal article" date="2023" name="Plants (Basel)">
        <title>Bridging the Gap: Combining Genomics and Transcriptomics Approaches to Understand Stylosanthes scabra, an Orphan Legume from the Brazilian Caatinga.</title>
        <authorList>
            <person name="Ferreira-Neto J.R.C."/>
            <person name="da Silva M.D."/>
            <person name="Binneck E."/>
            <person name="de Melo N.F."/>
            <person name="da Silva R.H."/>
            <person name="de Melo A.L.T.M."/>
            <person name="Pandolfi V."/>
            <person name="Bustamante F.O."/>
            <person name="Brasileiro-Vidal A.C."/>
            <person name="Benko-Iseppon A.M."/>
        </authorList>
    </citation>
    <scope>NUCLEOTIDE SEQUENCE [LARGE SCALE GENOMIC DNA]</scope>
    <source>
        <tissue evidence="2">Leaves</tissue>
    </source>
</reference>
<evidence type="ECO:0000256" key="1">
    <source>
        <dbReference type="SAM" id="MobiDB-lite"/>
    </source>
</evidence>
<dbReference type="EMBL" id="JASCZI010241792">
    <property type="protein sequence ID" value="MED6206991.1"/>
    <property type="molecule type" value="Genomic_DNA"/>
</dbReference>
<organism evidence="2 3">
    <name type="scientific">Stylosanthes scabra</name>
    <dbReference type="NCBI Taxonomy" id="79078"/>
    <lineage>
        <taxon>Eukaryota</taxon>
        <taxon>Viridiplantae</taxon>
        <taxon>Streptophyta</taxon>
        <taxon>Embryophyta</taxon>
        <taxon>Tracheophyta</taxon>
        <taxon>Spermatophyta</taxon>
        <taxon>Magnoliopsida</taxon>
        <taxon>eudicotyledons</taxon>
        <taxon>Gunneridae</taxon>
        <taxon>Pentapetalae</taxon>
        <taxon>rosids</taxon>
        <taxon>fabids</taxon>
        <taxon>Fabales</taxon>
        <taxon>Fabaceae</taxon>
        <taxon>Papilionoideae</taxon>
        <taxon>50 kb inversion clade</taxon>
        <taxon>dalbergioids sensu lato</taxon>
        <taxon>Dalbergieae</taxon>
        <taxon>Pterocarpus clade</taxon>
        <taxon>Stylosanthes</taxon>
    </lineage>
</organism>
<sequence length="210" mass="23673">MFYEEEEVKAAFSLLPPLYLNRRVKEEEISSTRKGHQLSNQADASSPRRFQKNNTTKNDQKKSPILRDNDAKTRGKTTYKARILRSSEDSGQNNLQSSDPPKLHNPTRNADWTCKLTDHPTHTHEAISPGMSGTQSRTNRLLNNRAHLGYIKGRSALPSGTSSKSYPIAVLSETPKSLFGDSSLARYKPFISTSSLLPWHLRLLRKSQNP</sequence>